<reference evidence="3 4" key="1">
    <citation type="submission" date="2020-09" db="EMBL/GenBank/DDBJ databases">
        <title>Diversity and distribution of actinomycetes associated with coral in the coast of Hainan.</title>
        <authorList>
            <person name="Li F."/>
        </authorList>
    </citation>
    <scope>NUCLEOTIDE SEQUENCE [LARGE SCALE GENOMIC DNA]</scope>
    <source>
        <strain evidence="3 4">HNM0947</strain>
    </source>
</reference>
<keyword evidence="2" id="KW-0812">Transmembrane</keyword>
<accession>A0ABR9PF53</accession>
<keyword evidence="4" id="KW-1185">Reference proteome</keyword>
<feature type="transmembrane region" description="Helical" evidence="2">
    <location>
        <begin position="39"/>
        <end position="61"/>
    </location>
</feature>
<feature type="compositionally biased region" description="Pro residues" evidence="1">
    <location>
        <begin position="99"/>
        <end position="110"/>
    </location>
</feature>
<evidence type="ECO:0000313" key="4">
    <source>
        <dbReference type="Proteomes" id="UP000806528"/>
    </source>
</evidence>
<dbReference type="RefSeq" id="WP_193125031.1">
    <property type="nucleotide sequence ID" value="NZ_JADBGI010000051.1"/>
</dbReference>
<dbReference type="Proteomes" id="UP000806528">
    <property type="component" value="Unassembled WGS sequence"/>
</dbReference>
<feature type="compositionally biased region" description="Basic and acidic residues" evidence="1">
    <location>
        <begin position="81"/>
        <end position="91"/>
    </location>
</feature>
<dbReference type="EMBL" id="JADBGI010000051">
    <property type="protein sequence ID" value="MBE3002447.1"/>
    <property type="molecule type" value="Genomic_DNA"/>
</dbReference>
<feature type="compositionally biased region" description="Low complexity" evidence="1">
    <location>
        <begin position="66"/>
        <end position="76"/>
    </location>
</feature>
<comment type="caution">
    <text evidence="3">The sequence shown here is derived from an EMBL/GenBank/DDBJ whole genome shotgun (WGS) entry which is preliminary data.</text>
</comment>
<feature type="transmembrane region" description="Helical" evidence="2">
    <location>
        <begin position="7"/>
        <end position="27"/>
    </location>
</feature>
<feature type="region of interest" description="Disordered" evidence="1">
    <location>
        <begin position="62"/>
        <end position="128"/>
    </location>
</feature>
<protein>
    <submittedName>
        <fullName evidence="3">Uncharacterized protein</fullName>
    </submittedName>
</protein>
<sequence>MNKTRRWIWAGTAALAITTALAAGLWFGGGPTTRDGWEAASWAAGITAALWLVVTAIAWAATSRGPEQSESSVPSEPSDEPSAKPRGDGDGKAPNPDAAEPPPSPAPDGPTPSSHTVNTISGGVHGDAQAIQGENINIKSTHYRGDHHDYRGSTFIDKPDRD</sequence>
<keyword evidence="2" id="KW-0472">Membrane</keyword>
<evidence type="ECO:0000256" key="2">
    <source>
        <dbReference type="SAM" id="Phobius"/>
    </source>
</evidence>
<feature type="compositionally biased region" description="Basic and acidic residues" evidence="1">
    <location>
        <begin position="143"/>
        <end position="162"/>
    </location>
</feature>
<evidence type="ECO:0000313" key="3">
    <source>
        <dbReference type="EMBL" id="MBE3002447.1"/>
    </source>
</evidence>
<keyword evidence="2" id="KW-1133">Transmembrane helix</keyword>
<gene>
    <name evidence="3" type="ORF">IDM40_27685</name>
</gene>
<organism evidence="3 4">
    <name type="scientific">Nocardiopsis coralli</name>
    <dbReference type="NCBI Taxonomy" id="2772213"/>
    <lineage>
        <taxon>Bacteria</taxon>
        <taxon>Bacillati</taxon>
        <taxon>Actinomycetota</taxon>
        <taxon>Actinomycetes</taxon>
        <taxon>Streptosporangiales</taxon>
        <taxon>Nocardiopsidaceae</taxon>
        <taxon>Nocardiopsis</taxon>
    </lineage>
</organism>
<proteinExistence type="predicted"/>
<feature type="region of interest" description="Disordered" evidence="1">
    <location>
        <begin position="140"/>
        <end position="162"/>
    </location>
</feature>
<name>A0ABR9PF53_9ACTN</name>
<evidence type="ECO:0000256" key="1">
    <source>
        <dbReference type="SAM" id="MobiDB-lite"/>
    </source>
</evidence>